<gene>
    <name evidence="8" type="ORF">CVT24_005356</name>
</gene>
<dbReference type="GO" id="GO:0015031">
    <property type="term" value="P:protein transport"/>
    <property type="evidence" value="ECO:0007669"/>
    <property type="project" value="UniProtKB-KW"/>
</dbReference>
<organism evidence="8 9">
    <name type="scientific">Panaeolus cyanescens</name>
    <dbReference type="NCBI Taxonomy" id="181874"/>
    <lineage>
        <taxon>Eukaryota</taxon>
        <taxon>Fungi</taxon>
        <taxon>Dikarya</taxon>
        <taxon>Basidiomycota</taxon>
        <taxon>Agaricomycotina</taxon>
        <taxon>Agaricomycetes</taxon>
        <taxon>Agaricomycetidae</taxon>
        <taxon>Agaricales</taxon>
        <taxon>Agaricineae</taxon>
        <taxon>Galeropsidaceae</taxon>
        <taxon>Panaeolus</taxon>
    </lineage>
</organism>
<protein>
    <recommendedName>
        <fullName evidence="3">Conserved oligomeric Golgi complex subunit 1</fullName>
    </recommendedName>
</protein>
<dbReference type="OrthoDB" id="46189at2759"/>
<dbReference type="Proteomes" id="UP000284842">
    <property type="component" value="Unassembled WGS sequence"/>
</dbReference>
<evidence type="ECO:0000256" key="2">
    <source>
        <dbReference type="ARBA" id="ARBA00006653"/>
    </source>
</evidence>
<proteinExistence type="inferred from homology"/>
<dbReference type="PANTHER" id="PTHR31658:SF0">
    <property type="entry name" value="CONSERVED OLIGOMERIC GOLGI COMPLEX SUBUNIT 1"/>
    <property type="match status" value="1"/>
</dbReference>
<evidence type="ECO:0000256" key="4">
    <source>
        <dbReference type="ARBA" id="ARBA00022448"/>
    </source>
</evidence>
<name>A0A409Y9B9_9AGAR</name>
<evidence type="ECO:0000256" key="7">
    <source>
        <dbReference type="ARBA" id="ARBA00023136"/>
    </source>
</evidence>
<reference evidence="8 9" key="1">
    <citation type="journal article" date="2018" name="Evol. Lett.">
        <title>Horizontal gene cluster transfer increased hallucinogenic mushroom diversity.</title>
        <authorList>
            <person name="Reynolds H.T."/>
            <person name="Vijayakumar V."/>
            <person name="Gluck-Thaler E."/>
            <person name="Korotkin H.B."/>
            <person name="Matheny P.B."/>
            <person name="Slot J.C."/>
        </authorList>
    </citation>
    <scope>NUCLEOTIDE SEQUENCE [LARGE SCALE GENOMIC DNA]</scope>
    <source>
        <strain evidence="8 9">2629</strain>
    </source>
</reference>
<keyword evidence="6" id="KW-0333">Golgi apparatus</keyword>
<sequence length="875" mass="98105">MSSILNSAASAASFFSPKSSPYPAPNTGQPLSAFTPSLQTASYLKSLPSAKFLNDSWNLNPDELFTKFTVAEVRNVQNRLQSDAEVKQEELRQMVGERYRDLLQASTSIISLAASSKRVLVAIEESKYAIQKRNDVPETPHRNGLSGVDTDRQLQAIQVLSVHVKLLLDAPEHLWRLIERRKYLAAAWLFLLSRVVHRALIRDEENDDDQAWCKEGIDVQVDFPLVQRQWDVVYQFRPQIIHKSTLALRDAKCSRDDICAILVTLHLLDSRPLHEALSTLLSQRSKTLDGSFNSSAKHGDPSQDISTSHSDFTLTIREVTQLMKRSLSTIIQTMTVAREIFEQKEGLPLLIRVLMTIQSESTSGDGKNQIDELPESLVLSTQKLLANLTSSANFQLLPESLRLYKPYVDLDSSSVKLSQGQLEKKLNGWLSDSSKRWKKSCQQWFLGLKSAKETWVVRGSLWRYISTSALVTSEKQQLLDILDSLAQDRIIDIWTNILTGAESQFRNTLMSITAQLEAKKLSETTSPSDILFQSPAIPVITHSTKHFSDAPFQKYQTSLKRQLVGRSAQLEEVLCSIEQCARVIQNDFLQLKGPGSSVSDSVVEKFNQIYQPKADRMTNAVGAAVEATVSSILGQASVRLHTMAFLSQLTDDLIASSTFADCIAGSPEVRQAFKLQIESNHERVTDKWSQDVIHCTLPESDDRVFSTSPREPNGPSTLLSRSLLQLCNHVQSLGVIFKPAKWGNIIRKLFGMFTTKWVERFEAKYPQTVFDLHFLHKIAELNNWTESSDLLQDALSACDPIVEIPDVIRYVDESIFRSQTLLCQFLPEPTGANVETLLLHLGTPSAQTHHNALDLARPSPRFGLLLAGNISHQLD</sequence>
<dbReference type="InterPro" id="IPR033370">
    <property type="entry name" value="COG1"/>
</dbReference>
<keyword evidence="7" id="KW-0472">Membrane</keyword>
<accession>A0A409Y9B9</accession>
<comment type="subcellular location">
    <subcellularLocation>
        <location evidence="1">Golgi apparatus membrane</location>
        <topology evidence="1">Peripheral membrane protein</topology>
    </subcellularLocation>
</comment>
<dbReference type="GO" id="GO:0006891">
    <property type="term" value="P:intra-Golgi vesicle-mediated transport"/>
    <property type="evidence" value="ECO:0007669"/>
    <property type="project" value="InterPro"/>
</dbReference>
<dbReference type="AlphaFoldDB" id="A0A409Y9B9"/>
<dbReference type="PANTHER" id="PTHR31658">
    <property type="entry name" value="CONSERVED OLIGOMERIC GOLGI COMPLEX SUBUNIT 1"/>
    <property type="match status" value="1"/>
</dbReference>
<dbReference type="GO" id="GO:0017119">
    <property type="term" value="C:Golgi transport complex"/>
    <property type="evidence" value="ECO:0007669"/>
    <property type="project" value="InterPro"/>
</dbReference>
<dbReference type="GO" id="GO:0000139">
    <property type="term" value="C:Golgi membrane"/>
    <property type="evidence" value="ECO:0007669"/>
    <property type="project" value="UniProtKB-SubCell"/>
</dbReference>
<dbReference type="Pfam" id="PF08700">
    <property type="entry name" value="VPS51_Exo84_N"/>
    <property type="match status" value="1"/>
</dbReference>
<evidence type="ECO:0000313" key="8">
    <source>
        <dbReference type="EMBL" id="PPQ99568.1"/>
    </source>
</evidence>
<evidence type="ECO:0000313" key="9">
    <source>
        <dbReference type="Proteomes" id="UP000284842"/>
    </source>
</evidence>
<dbReference type="InParanoid" id="A0A409Y9B9"/>
<evidence type="ECO:0000256" key="6">
    <source>
        <dbReference type="ARBA" id="ARBA00023034"/>
    </source>
</evidence>
<evidence type="ECO:0000256" key="3">
    <source>
        <dbReference type="ARBA" id="ARBA00020978"/>
    </source>
</evidence>
<dbReference type="EMBL" id="NHTK01001354">
    <property type="protein sequence ID" value="PPQ99568.1"/>
    <property type="molecule type" value="Genomic_DNA"/>
</dbReference>
<keyword evidence="5" id="KW-0653">Protein transport</keyword>
<keyword evidence="4" id="KW-0813">Transport</keyword>
<keyword evidence="9" id="KW-1185">Reference proteome</keyword>
<comment type="caution">
    <text evidence="8">The sequence shown here is derived from an EMBL/GenBank/DDBJ whole genome shotgun (WGS) entry which is preliminary data.</text>
</comment>
<dbReference type="STRING" id="181874.A0A409Y9B9"/>
<comment type="similarity">
    <text evidence="2">Belongs to the COG1 family.</text>
</comment>
<evidence type="ECO:0000256" key="1">
    <source>
        <dbReference type="ARBA" id="ARBA00004395"/>
    </source>
</evidence>
<evidence type="ECO:0000256" key="5">
    <source>
        <dbReference type="ARBA" id="ARBA00022927"/>
    </source>
</evidence>